<name>A0A7K3M7Q6_9ACTN</name>
<dbReference type="PROSITE" id="PS50850">
    <property type="entry name" value="MFS"/>
    <property type="match status" value="1"/>
</dbReference>
<feature type="transmembrane region" description="Helical" evidence="8">
    <location>
        <begin position="355"/>
        <end position="374"/>
    </location>
</feature>
<dbReference type="InterPro" id="IPR020846">
    <property type="entry name" value="MFS_dom"/>
</dbReference>
<dbReference type="SUPFAM" id="SSF103473">
    <property type="entry name" value="MFS general substrate transporter"/>
    <property type="match status" value="1"/>
</dbReference>
<evidence type="ECO:0000256" key="6">
    <source>
        <dbReference type="ARBA" id="ARBA00023136"/>
    </source>
</evidence>
<accession>A0A7K3M7Q6</accession>
<dbReference type="RefSeq" id="WP_162452046.1">
    <property type="nucleotide sequence ID" value="NZ_WLZY01000007.1"/>
</dbReference>
<evidence type="ECO:0000259" key="9">
    <source>
        <dbReference type="PROSITE" id="PS50850"/>
    </source>
</evidence>
<dbReference type="Proteomes" id="UP000460435">
    <property type="component" value="Unassembled WGS sequence"/>
</dbReference>
<feature type="domain" description="Major facilitator superfamily (MFS) profile" evidence="9">
    <location>
        <begin position="53"/>
        <end position="443"/>
    </location>
</feature>
<feature type="region of interest" description="Disordered" evidence="7">
    <location>
        <begin position="1"/>
        <end position="30"/>
    </location>
</feature>
<dbReference type="GO" id="GO:0022857">
    <property type="term" value="F:transmembrane transporter activity"/>
    <property type="evidence" value="ECO:0007669"/>
    <property type="project" value="InterPro"/>
</dbReference>
<reference evidence="10 11" key="1">
    <citation type="submission" date="2019-11" db="EMBL/GenBank/DDBJ databases">
        <authorList>
            <person name="Li X.-J."/>
            <person name="Feng X.-M."/>
        </authorList>
    </citation>
    <scope>NUCLEOTIDE SEQUENCE [LARGE SCALE GENOMIC DNA]</scope>
    <source>
        <strain evidence="10 11">XMNu-373</strain>
    </source>
</reference>
<organism evidence="10 11">
    <name type="scientific">Phytoactinopolyspora mesophila</name>
    <dbReference type="NCBI Taxonomy" id="2650750"/>
    <lineage>
        <taxon>Bacteria</taxon>
        <taxon>Bacillati</taxon>
        <taxon>Actinomycetota</taxon>
        <taxon>Actinomycetes</taxon>
        <taxon>Jiangellales</taxon>
        <taxon>Jiangellaceae</taxon>
        <taxon>Phytoactinopolyspora</taxon>
    </lineage>
</organism>
<proteinExistence type="predicted"/>
<dbReference type="PANTHER" id="PTHR23513">
    <property type="entry name" value="INTEGRAL MEMBRANE EFFLUX PROTEIN-RELATED"/>
    <property type="match status" value="1"/>
</dbReference>
<feature type="transmembrane region" description="Helical" evidence="8">
    <location>
        <begin position="87"/>
        <end position="110"/>
    </location>
</feature>
<dbReference type="Gene3D" id="1.20.1250.20">
    <property type="entry name" value="MFS general substrate transporter like domains"/>
    <property type="match status" value="1"/>
</dbReference>
<feature type="transmembrane region" description="Helical" evidence="8">
    <location>
        <begin position="131"/>
        <end position="158"/>
    </location>
</feature>
<dbReference type="InterPro" id="IPR036259">
    <property type="entry name" value="MFS_trans_sf"/>
</dbReference>
<evidence type="ECO:0000313" key="10">
    <source>
        <dbReference type="EMBL" id="NDL59349.1"/>
    </source>
</evidence>
<feature type="transmembrane region" description="Helical" evidence="8">
    <location>
        <begin position="265"/>
        <end position="287"/>
    </location>
</feature>
<evidence type="ECO:0000256" key="4">
    <source>
        <dbReference type="ARBA" id="ARBA00022692"/>
    </source>
</evidence>
<evidence type="ECO:0000313" key="11">
    <source>
        <dbReference type="Proteomes" id="UP000460435"/>
    </source>
</evidence>
<keyword evidence="2" id="KW-0813">Transport</keyword>
<gene>
    <name evidence="10" type="ORF">F7O44_19960</name>
</gene>
<dbReference type="InterPro" id="IPR010290">
    <property type="entry name" value="TM_effector"/>
</dbReference>
<evidence type="ECO:0000256" key="5">
    <source>
        <dbReference type="ARBA" id="ARBA00022989"/>
    </source>
</evidence>
<feature type="transmembrane region" description="Helical" evidence="8">
    <location>
        <begin position="204"/>
        <end position="229"/>
    </location>
</feature>
<protein>
    <submittedName>
        <fullName evidence="10">MFS transporter</fullName>
    </submittedName>
</protein>
<evidence type="ECO:0000256" key="1">
    <source>
        <dbReference type="ARBA" id="ARBA00004651"/>
    </source>
</evidence>
<dbReference type="EMBL" id="WLZY01000007">
    <property type="protein sequence ID" value="NDL59349.1"/>
    <property type="molecule type" value="Genomic_DNA"/>
</dbReference>
<evidence type="ECO:0000256" key="8">
    <source>
        <dbReference type="SAM" id="Phobius"/>
    </source>
</evidence>
<feature type="compositionally biased region" description="Low complexity" evidence="7">
    <location>
        <begin position="12"/>
        <end position="30"/>
    </location>
</feature>
<feature type="transmembrane region" description="Helical" evidence="8">
    <location>
        <begin position="331"/>
        <end position="349"/>
    </location>
</feature>
<feature type="transmembrane region" description="Helical" evidence="8">
    <location>
        <begin position="299"/>
        <end position="319"/>
    </location>
</feature>
<keyword evidence="4 8" id="KW-0812">Transmembrane</keyword>
<evidence type="ECO:0000256" key="3">
    <source>
        <dbReference type="ARBA" id="ARBA00022475"/>
    </source>
</evidence>
<keyword evidence="6 8" id="KW-0472">Membrane</keyword>
<evidence type="ECO:0000256" key="2">
    <source>
        <dbReference type="ARBA" id="ARBA00022448"/>
    </source>
</evidence>
<keyword evidence="5 8" id="KW-1133">Transmembrane helix</keyword>
<dbReference type="Pfam" id="PF05977">
    <property type="entry name" value="MFS_3"/>
    <property type="match status" value="1"/>
</dbReference>
<feature type="region of interest" description="Disordered" evidence="7">
    <location>
        <begin position="456"/>
        <end position="476"/>
    </location>
</feature>
<feature type="transmembrane region" description="Helical" evidence="8">
    <location>
        <begin position="57"/>
        <end position="81"/>
    </location>
</feature>
<feature type="transmembrane region" description="Helical" evidence="8">
    <location>
        <begin position="395"/>
        <end position="414"/>
    </location>
</feature>
<sequence>MARLSVPRRRNASSAPPAEGAAASTSPVPGTVAVDDSAVAPAPAESRPPLGRGFLHLWAASGISNLGDGILLIGGPLLAVTVTRSPFLVSLVTAAIWLPWLLFALHAGAVADRYDRRRIMMVASWSRATGLLLAVVFTAIGELNLPVLYAAVLLVGIAEVFSDTSAQSMLPMIVPKSRLGDANGRLIAAQTVANNFLGAPLAGVLVGVAAASVFGAAGLCYALAGLLLLRIRGRHRVESVSTQTMRADIGAGLRYLWAHSLLRNLATSAGLINFGSNAYMAVFVLWVVGDESEIGLTPAGYGIVASVLGLGAVLGSLVVERVTRKFGASQTLIGALLLMSCLLLAPVVAPSVAVLVPAAVGIGACGAATNVIVVSMRQRLVPEELLGRVNASYRMIGMGGIPAGAVGGGVLGSAAGLPVVFFSAVGLCVVAVGLVAYRVSPRALAAAELRAAQRETARAEARERNVTQPGHESHDA</sequence>
<dbReference type="PANTHER" id="PTHR23513:SF6">
    <property type="entry name" value="MAJOR FACILITATOR SUPERFAMILY ASSOCIATED DOMAIN-CONTAINING PROTEIN"/>
    <property type="match status" value="1"/>
</dbReference>
<keyword evidence="3" id="KW-1003">Cell membrane</keyword>
<feature type="compositionally biased region" description="Basic residues" evidence="7">
    <location>
        <begin position="1"/>
        <end position="11"/>
    </location>
</feature>
<dbReference type="AlphaFoldDB" id="A0A7K3M7Q6"/>
<evidence type="ECO:0000256" key="7">
    <source>
        <dbReference type="SAM" id="MobiDB-lite"/>
    </source>
</evidence>
<comment type="subcellular location">
    <subcellularLocation>
        <location evidence="1">Cell membrane</location>
        <topology evidence="1">Multi-pass membrane protein</topology>
    </subcellularLocation>
</comment>
<dbReference type="GO" id="GO:0005886">
    <property type="term" value="C:plasma membrane"/>
    <property type="evidence" value="ECO:0007669"/>
    <property type="project" value="UniProtKB-SubCell"/>
</dbReference>
<comment type="caution">
    <text evidence="10">The sequence shown here is derived from an EMBL/GenBank/DDBJ whole genome shotgun (WGS) entry which is preliminary data.</text>
</comment>
<dbReference type="CDD" id="cd06173">
    <property type="entry name" value="MFS_MefA_like"/>
    <property type="match status" value="1"/>
</dbReference>
<feature type="transmembrane region" description="Helical" evidence="8">
    <location>
        <begin position="420"/>
        <end position="440"/>
    </location>
</feature>
<keyword evidence="11" id="KW-1185">Reference proteome</keyword>